<keyword evidence="3" id="KW-1185">Reference proteome</keyword>
<gene>
    <name evidence="2" type="ORF">Mgra_00005887</name>
</gene>
<organism evidence="2 3">
    <name type="scientific">Meloidogyne graminicola</name>
    <dbReference type="NCBI Taxonomy" id="189291"/>
    <lineage>
        <taxon>Eukaryota</taxon>
        <taxon>Metazoa</taxon>
        <taxon>Ecdysozoa</taxon>
        <taxon>Nematoda</taxon>
        <taxon>Chromadorea</taxon>
        <taxon>Rhabditida</taxon>
        <taxon>Tylenchina</taxon>
        <taxon>Tylenchomorpha</taxon>
        <taxon>Tylenchoidea</taxon>
        <taxon>Meloidogynidae</taxon>
        <taxon>Meloidogyninae</taxon>
        <taxon>Meloidogyne</taxon>
    </lineage>
</organism>
<sequence length="79" mass="9511">MKNNKKILKTNLISQQKHDENDKIIERKGRVGSSHQTESKQHEQQKHFHQSDKEEHLNASNQKKEQFDIKKEEKNNDEY</sequence>
<evidence type="ECO:0000313" key="2">
    <source>
        <dbReference type="EMBL" id="KAF7634739.1"/>
    </source>
</evidence>
<feature type="compositionally biased region" description="Basic and acidic residues" evidence="1">
    <location>
        <begin position="37"/>
        <end position="79"/>
    </location>
</feature>
<protein>
    <submittedName>
        <fullName evidence="2">Uncharacterized protein</fullName>
    </submittedName>
</protein>
<comment type="caution">
    <text evidence="2">The sequence shown here is derived from an EMBL/GenBank/DDBJ whole genome shotgun (WGS) entry which is preliminary data.</text>
</comment>
<evidence type="ECO:0000313" key="3">
    <source>
        <dbReference type="Proteomes" id="UP000605970"/>
    </source>
</evidence>
<accession>A0A8S9ZMT5</accession>
<proteinExistence type="predicted"/>
<feature type="region of interest" description="Disordered" evidence="1">
    <location>
        <begin position="1"/>
        <end position="79"/>
    </location>
</feature>
<dbReference type="AlphaFoldDB" id="A0A8S9ZMT5"/>
<dbReference type="Proteomes" id="UP000605970">
    <property type="component" value="Unassembled WGS sequence"/>
</dbReference>
<feature type="compositionally biased region" description="Basic and acidic residues" evidence="1">
    <location>
        <begin position="16"/>
        <end position="29"/>
    </location>
</feature>
<evidence type="ECO:0000256" key="1">
    <source>
        <dbReference type="SAM" id="MobiDB-lite"/>
    </source>
</evidence>
<dbReference type="EMBL" id="JABEBT010000052">
    <property type="protein sequence ID" value="KAF7634739.1"/>
    <property type="molecule type" value="Genomic_DNA"/>
</dbReference>
<name>A0A8S9ZMT5_9BILA</name>
<reference evidence="2" key="1">
    <citation type="journal article" date="2020" name="Ecol. Evol.">
        <title>Genome structure and content of the rice root-knot nematode (Meloidogyne graminicola).</title>
        <authorList>
            <person name="Phan N.T."/>
            <person name="Danchin E.G.J."/>
            <person name="Klopp C."/>
            <person name="Perfus-Barbeoch L."/>
            <person name="Kozlowski D.K."/>
            <person name="Koutsovoulos G.D."/>
            <person name="Lopez-Roques C."/>
            <person name="Bouchez O."/>
            <person name="Zahm M."/>
            <person name="Besnard G."/>
            <person name="Bellafiore S."/>
        </authorList>
    </citation>
    <scope>NUCLEOTIDE SEQUENCE</scope>
    <source>
        <strain evidence="2">VN-18</strain>
    </source>
</reference>